<feature type="compositionally biased region" description="Low complexity" evidence="1">
    <location>
        <begin position="1115"/>
        <end position="1124"/>
    </location>
</feature>
<name>A0A1D2N4P1_ORCCI</name>
<feature type="compositionally biased region" description="Low complexity" evidence="1">
    <location>
        <begin position="1349"/>
        <end position="1359"/>
    </location>
</feature>
<feature type="compositionally biased region" description="Low complexity" evidence="1">
    <location>
        <begin position="812"/>
        <end position="824"/>
    </location>
</feature>
<reference evidence="2 3" key="1">
    <citation type="journal article" date="2016" name="Genome Biol. Evol.">
        <title>Gene Family Evolution Reflects Adaptation to Soil Environmental Stressors in the Genome of the Collembolan Orchesella cincta.</title>
        <authorList>
            <person name="Faddeeva-Vakhrusheva A."/>
            <person name="Derks M.F."/>
            <person name="Anvar S.Y."/>
            <person name="Agamennone V."/>
            <person name="Suring W."/>
            <person name="Smit S."/>
            <person name="van Straalen N.M."/>
            <person name="Roelofs D."/>
        </authorList>
    </citation>
    <scope>NUCLEOTIDE SEQUENCE [LARGE SCALE GENOMIC DNA]</scope>
    <source>
        <tissue evidence="2">Mixed pool</tissue>
    </source>
</reference>
<gene>
    <name evidence="2" type="ORF">Ocin01_06474</name>
</gene>
<comment type="caution">
    <text evidence="2">The sequence shown here is derived from an EMBL/GenBank/DDBJ whole genome shotgun (WGS) entry which is preliminary data.</text>
</comment>
<feature type="compositionally biased region" description="Low complexity" evidence="1">
    <location>
        <begin position="686"/>
        <end position="717"/>
    </location>
</feature>
<proteinExistence type="predicted"/>
<feature type="region of interest" description="Disordered" evidence="1">
    <location>
        <begin position="1019"/>
        <end position="1040"/>
    </location>
</feature>
<feature type="compositionally biased region" description="Low complexity" evidence="1">
    <location>
        <begin position="656"/>
        <end position="674"/>
    </location>
</feature>
<dbReference type="Proteomes" id="UP000094527">
    <property type="component" value="Unassembled WGS sequence"/>
</dbReference>
<protein>
    <submittedName>
        <fullName evidence="2">Uncharacterized protein</fullName>
    </submittedName>
</protein>
<feature type="compositionally biased region" description="Acidic residues" evidence="1">
    <location>
        <begin position="897"/>
        <end position="912"/>
    </location>
</feature>
<dbReference type="EMBL" id="LJIJ01000224">
    <property type="protein sequence ID" value="ODN00202.1"/>
    <property type="molecule type" value="Genomic_DNA"/>
</dbReference>
<feature type="compositionally biased region" description="Polar residues" evidence="1">
    <location>
        <begin position="945"/>
        <end position="960"/>
    </location>
</feature>
<feature type="region of interest" description="Disordered" evidence="1">
    <location>
        <begin position="116"/>
        <end position="141"/>
    </location>
</feature>
<feature type="region of interest" description="Disordered" evidence="1">
    <location>
        <begin position="479"/>
        <end position="972"/>
    </location>
</feature>
<feature type="compositionally biased region" description="Polar residues" evidence="1">
    <location>
        <begin position="568"/>
        <end position="587"/>
    </location>
</feature>
<feature type="compositionally biased region" description="Polar residues" evidence="1">
    <location>
        <begin position="518"/>
        <end position="539"/>
    </location>
</feature>
<feature type="compositionally biased region" description="Low complexity" evidence="1">
    <location>
        <begin position="862"/>
        <end position="876"/>
    </location>
</feature>
<feature type="compositionally biased region" description="Polar residues" evidence="1">
    <location>
        <begin position="122"/>
        <end position="141"/>
    </location>
</feature>
<feature type="compositionally biased region" description="Polar residues" evidence="1">
    <location>
        <begin position="792"/>
        <end position="811"/>
    </location>
</feature>
<evidence type="ECO:0000313" key="2">
    <source>
        <dbReference type="EMBL" id="ODN00202.1"/>
    </source>
</evidence>
<accession>A0A1D2N4P1</accession>
<feature type="compositionally biased region" description="Basic residues" evidence="1">
    <location>
        <begin position="963"/>
        <end position="972"/>
    </location>
</feature>
<organism evidence="2 3">
    <name type="scientific">Orchesella cincta</name>
    <name type="common">Springtail</name>
    <name type="synonym">Podura cincta</name>
    <dbReference type="NCBI Taxonomy" id="48709"/>
    <lineage>
        <taxon>Eukaryota</taxon>
        <taxon>Metazoa</taxon>
        <taxon>Ecdysozoa</taxon>
        <taxon>Arthropoda</taxon>
        <taxon>Hexapoda</taxon>
        <taxon>Collembola</taxon>
        <taxon>Entomobryomorpha</taxon>
        <taxon>Entomobryoidea</taxon>
        <taxon>Orchesellidae</taxon>
        <taxon>Orchesellinae</taxon>
        <taxon>Orchesella</taxon>
    </lineage>
</organism>
<feature type="compositionally biased region" description="Low complexity" evidence="1">
    <location>
        <begin position="751"/>
        <end position="760"/>
    </location>
</feature>
<feature type="region of interest" description="Disordered" evidence="1">
    <location>
        <begin position="1266"/>
        <end position="1289"/>
    </location>
</feature>
<dbReference type="STRING" id="48709.A0A1D2N4P1"/>
<feature type="compositionally biased region" description="Polar residues" evidence="1">
    <location>
        <begin position="826"/>
        <end position="847"/>
    </location>
</feature>
<keyword evidence="3" id="KW-1185">Reference proteome</keyword>
<sequence length="1381" mass="150677">MIFDMGVKNETDELRKLMVWRTGMHGCGRTLLINHPMTLDRWKDGKRWGNVQLILLITSGLLLQGGCHAQGSGGSNFFYYYSPTQRTHVSQTFGQSAQAQVNSYFNHIPTNRSPLIGYPPLESTSIQPNPPQQQYVYRTPAGTTYSPLPSLSQLSLGLQQQSFPNYQAPQDESQNTASTTSFSTFSRFGKDAFSNQAQLPPSPQPLLTNRFQSTIQPQSRGTYSFFESPFQYIHQRQLEQTQSPVTTPAPVVVTSTSAPNIANTFLGADEGEAVRRKPKFSSRFRYVEPQVNPYSQVNSYSSDLPYTERRFYSTVIPSAPTPTGYSFSIGSEDGSGPKASVHVSMGPLSNTQHLTEITRSQFLRPPQSFGARNKLAPEVINSKGQSVVFQLTREKTGESSSTTPATAFVEPLSEVLQNFADPNTTSTVETLIKEPSVQTETIASPKSELPRKLDDINIPQRIIKRKKVARNRLQLNVTEGTGVENAPQGRRRISPNRVPETQKEVNDLPKGSQAVAIPSSTESQNQLDSISNNEQQEFASHTPAEENFPLLSSSTTSSTLDVPPSPVQTPFTEATPSTQDNEQANPESEQKQDEYYEYENTNSDSQPDKDAENLATEDEAPIPILRGVSKEDYPGVFNDNSLETERGEILTRHKTSQPAISTASTQSSSAPDSSEGQSQGLPSVDSEPASPSTSTTTEQVATVAVSTSTSTTEQVPSDYQEQAPTLLHDDSAESSPPQEVEHAQVTPEPSTTTTTTTTTTELPELEAPHHEIIEGIQPVNKEVDTEAILAQDISQQNTGSSTTPGAINDVQSTTEHTTSTSPPEDISSTSESGAQSVDQQQLPPSDDNSQRNDAELEGEVGASQSSTTEATSTSTEIVNVSTTESEGDDFSSYSQEELPDEEHELDEVSSDEEIGKAQRLALQETLTRLRNKQKSTDETSSSSSVDAQGVSNVNGTVEENSNARRRSRYFRRKPLQLANLTLPTSGPLPNQNALFEDDDVDHSRSQVIEKIQKFRANVRRVSSTTTKRPRRVTRPSSDRVVKKVKLDQVDSFSNSSSAGVDPYIPRRTSPKPYYDTSTTTTESLPRTRIPLPDTTTIPTTTTEEAQTEMSPFPPTTTTTTDAPAPVNRIMVPTTEATTITTTESTTTQTPRTLPSTTSSTTTDAAEEFYSDDYELDQVQEPKLIPYDVDTLSTTPSITPSTTPSTTPSEDVYFTTTTPVTTSTTTTTFTTTTVTTDELSTGQLIIHEILPTQPPLKEVSFIVGESVEDEEGSKSLEDSQSDESQGQPPVATVVRVEANVEVSSSVSKPEPITNVSNEAVHTEISDDAKGTQPGKKVRVVVVRQRKVNTSKKVSSSSTSSSGGGARRRRKIARLITNATRSH</sequence>
<evidence type="ECO:0000256" key="1">
    <source>
        <dbReference type="SAM" id="MobiDB-lite"/>
    </source>
</evidence>
<feature type="region of interest" description="Disordered" evidence="1">
    <location>
        <begin position="1343"/>
        <end position="1381"/>
    </location>
</feature>
<feature type="compositionally biased region" description="Low complexity" evidence="1">
    <location>
        <begin position="1070"/>
        <end position="1102"/>
    </location>
</feature>
<dbReference type="OMA" id="ATETICD"/>
<feature type="region of interest" description="Disordered" evidence="1">
    <location>
        <begin position="1139"/>
        <end position="1161"/>
    </location>
</feature>
<evidence type="ECO:0000313" key="3">
    <source>
        <dbReference type="Proteomes" id="UP000094527"/>
    </source>
</evidence>
<feature type="compositionally biased region" description="Low complexity" evidence="1">
    <location>
        <begin position="550"/>
        <end position="560"/>
    </location>
</feature>
<feature type="region of interest" description="Disordered" evidence="1">
    <location>
        <begin position="1052"/>
        <end position="1124"/>
    </location>
</feature>